<feature type="compositionally biased region" description="Basic and acidic residues" evidence="1">
    <location>
        <begin position="70"/>
        <end position="85"/>
    </location>
</feature>
<name>A0A8H6KTF9_9PEZI</name>
<feature type="region of interest" description="Disordered" evidence="1">
    <location>
        <begin position="639"/>
        <end position="718"/>
    </location>
</feature>
<dbReference type="Proteomes" id="UP000654918">
    <property type="component" value="Unassembled WGS sequence"/>
</dbReference>
<dbReference type="Gene3D" id="3.30.1360.180">
    <property type="match status" value="1"/>
</dbReference>
<dbReference type="AlphaFoldDB" id="A0A8H6KTF9"/>
<dbReference type="GO" id="GO:0047429">
    <property type="term" value="F:nucleoside triphosphate diphosphatase activity"/>
    <property type="evidence" value="ECO:0007669"/>
    <property type="project" value="TreeGrafter"/>
</dbReference>
<feature type="compositionally biased region" description="Basic and acidic residues" evidence="1">
    <location>
        <begin position="138"/>
        <end position="149"/>
    </location>
</feature>
<feature type="compositionally biased region" description="Basic residues" evidence="1">
    <location>
        <begin position="126"/>
        <end position="137"/>
    </location>
</feature>
<accession>A0A8H6KTF9</accession>
<evidence type="ECO:0000313" key="3">
    <source>
        <dbReference type="EMBL" id="KAF6836961.1"/>
    </source>
</evidence>
<keyword evidence="2" id="KW-1133">Transmembrane helix</keyword>
<evidence type="ECO:0000256" key="1">
    <source>
        <dbReference type="SAM" id="MobiDB-lite"/>
    </source>
</evidence>
<dbReference type="PANTHER" id="PTHR10151">
    <property type="entry name" value="ECTONUCLEOTIDE PYROPHOSPHATASE/PHOSPHODIESTERASE"/>
    <property type="match status" value="1"/>
</dbReference>
<dbReference type="Gene3D" id="3.40.720.10">
    <property type="entry name" value="Alkaline Phosphatase, subunit A"/>
    <property type="match status" value="1"/>
</dbReference>
<dbReference type="InterPro" id="IPR017850">
    <property type="entry name" value="Alkaline_phosphatase_core_sf"/>
</dbReference>
<organism evidence="3 4">
    <name type="scientific">Colletotrichum plurivorum</name>
    <dbReference type="NCBI Taxonomy" id="2175906"/>
    <lineage>
        <taxon>Eukaryota</taxon>
        <taxon>Fungi</taxon>
        <taxon>Dikarya</taxon>
        <taxon>Ascomycota</taxon>
        <taxon>Pezizomycotina</taxon>
        <taxon>Sordariomycetes</taxon>
        <taxon>Hypocreomycetidae</taxon>
        <taxon>Glomerellales</taxon>
        <taxon>Glomerellaceae</taxon>
        <taxon>Colletotrichum</taxon>
        <taxon>Colletotrichum orchidearum species complex</taxon>
    </lineage>
</organism>
<dbReference type="InterPro" id="IPR002591">
    <property type="entry name" value="Phosphodiest/P_Trfase"/>
</dbReference>
<dbReference type="EMBL" id="WIGO01000028">
    <property type="protein sequence ID" value="KAF6836961.1"/>
    <property type="molecule type" value="Genomic_DNA"/>
</dbReference>
<gene>
    <name evidence="3" type="ORF">CPLU01_03325</name>
</gene>
<protein>
    <submittedName>
        <fullName evidence="3">Ectonucleotide pyrophosphatase phosphodiesterase family member 1</fullName>
    </submittedName>
</protein>
<dbReference type="PANTHER" id="PTHR10151:SF120">
    <property type="entry name" value="BIS(5'-ADENOSYL)-TRIPHOSPHATASE"/>
    <property type="match status" value="1"/>
</dbReference>
<keyword evidence="2" id="KW-0812">Transmembrane</keyword>
<feature type="region of interest" description="Disordered" evidence="1">
    <location>
        <begin position="1"/>
        <end position="181"/>
    </location>
</feature>
<comment type="caution">
    <text evidence="3">The sequence shown here is derived from an EMBL/GenBank/DDBJ whole genome shotgun (WGS) entry which is preliminary data.</text>
</comment>
<keyword evidence="4" id="KW-1185">Reference proteome</keyword>
<dbReference type="SUPFAM" id="SSF53649">
    <property type="entry name" value="Alkaline phosphatase-like"/>
    <property type="match status" value="1"/>
</dbReference>
<dbReference type="Pfam" id="PF01663">
    <property type="entry name" value="Phosphodiest"/>
    <property type="match status" value="1"/>
</dbReference>
<dbReference type="GO" id="GO:0009141">
    <property type="term" value="P:nucleoside triphosphate metabolic process"/>
    <property type="evidence" value="ECO:0007669"/>
    <property type="project" value="TreeGrafter"/>
</dbReference>
<evidence type="ECO:0000256" key="2">
    <source>
        <dbReference type="SAM" id="Phobius"/>
    </source>
</evidence>
<dbReference type="CDD" id="cd16018">
    <property type="entry name" value="Enpp"/>
    <property type="match status" value="1"/>
</dbReference>
<feature type="compositionally biased region" description="Acidic residues" evidence="1">
    <location>
        <begin position="702"/>
        <end position="713"/>
    </location>
</feature>
<feature type="compositionally biased region" description="Low complexity" evidence="1">
    <location>
        <begin position="661"/>
        <end position="687"/>
    </location>
</feature>
<feature type="transmembrane region" description="Helical" evidence="2">
    <location>
        <begin position="201"/>
        <end position="220"/>
    </location>
</feature>
<reference evidence="3" key="1">
    <citation type="journal article" date="2020" name="Phytopathology">
        <title>Genome Sequence Resources of Colletotrichum truncatum, C. plurivorum, C. musicola, and C. sojae: Four Species Pathogenic to Soybean (Glycine max).</title>
        <authorList>
            <person name="Rogerio F."/>
            <person name="Boufleur T.R."/>
            <person name="Ciampi-Guillardi M."/>
            <person name="Sukno S.A."/>
            <person name="Thon M.R."/>
            <person name="Massola Junior N.S."/>
            <person name="Baroncelli R."/>
        </authorList>
    </citation>
    <scope>NUCLEOTIDE SEQUENCE</scope>
    <source>
        <strain evidence="3">LFN00145</strain>
    </source>
</reference>
<proteinExistence type="predicted"/>
<dbReference type="FunFam" id="3.30.1360.180:FF:000003">
    <property type="entry name" value="Type I phosphodiesterase/nucleotide pyrophosphatase family protein"/>
    <property type="match status" value="1"/>
</dbReference>
<dbReference type="GO" id="GO:0017111">
    <property type="term" value="F:ribonucleoside triphosphate phosphatase activity"/>
    <property type="evidence" value="ECO:0007669"/>
    <property type="project" value="TreeGrafter"/>
</dbReference>
<evidence type="ECO:0000313" key="4">
    <source>
        <dbReference type="Proteomes" id="UP000654918"/>
    </source>
</evidence>
<sequence length="753" mass="84039">MSMRRLNPKSRDTSSLLAPGNYDDDASSLHSSRSDQESDSDDDQLQQRARNSRELRAADSIVFMEEDEVDKLVTDTRKKKGELQRRGSGLAVPNPLKLFTRGADGAARPGSSNGSSEDLVSEKDKRQQRRTRRRQRKERLMEKASHGEDGELMYEMEEGGMKEGSSTGESSEREDSDELDRQRLKMADKAKADRRRGWRRWVFIHGMIAVGFAILVLAAWKLSLGSKSTKKSEFVSNGTALFAPTTIIISLDGFRADFLQRGLTPRLSAFVKEGVSPKYMLPSFPSVTFPNHYTLATGLYPESHGVVGNTFWDPDMQAEFYYTDPSRSLDAKWWDGEPFWVTAENQGIRSAVHMWPGSEAHIQGVEPTFLDKFNGKEILDNKVSRILEFLDKPGMEDETAKVEDMRPQLIAAYVPNVDADGHRYGPNSTEIRVTIQAADAMMDQLFLGLEQRNLTGIVNVIVVSDHGMATTDTTRLLQLEDLVDTSKIAHTDGWPLYGLRPKNPDDLQSIYDGLAEKAKTNPNFDVYLRDVDMPERYHFSNNKRIAPLWIVPKTGWAIVKREEMDVAQALKDGAVYNPRGLHGYDHEHPLMRAIFIARGPAFSHPPNSQIDNFQNINVYNILCDSVGLVPKPNNGTLRLPLSPLGTHQTEDTPEEPQDPVPAYTASQTSAPAPTSSSPAADSATPTPEKTIQVDPPHPSATDDAEESEGADEDAIQKGKEAMIGIWDWITDKFDKVWNKITGSKNEDDSEGSE</sequence>
<keyword evidence="2" id="KW-0472">Membrane</keyword>